<evidence type="ECO:0000313" key="2">
    <source>
        <dbReference type="EMBL" id="TNY22051.1"/>
    </source>
</evidence>
<accession>A0A5C5G256</accession>
<dbReference type="STRING" id="5288.A0A5C5G256"/>
<reference evidence="2 3" key="1">
    <citation type="submission" date="2019-03" db="EMBL/GenBank/DDBJ databases">
        <title>Rhodosporidium diobovatum UCD-FST 08-225 genome sequencing, assembly, and annotation.</title>
        <authorList>
            <person name="Fakankun I.U."/>
            <person name="Fristensky B."/>
            <person name="Levin D.B."/>
        </authorList>
    </citation>
    <scope>NUCLEOTIDE SEQUENCE [LARGE SCALE GENOMIC DNA]</scope>
    <source>
        <strain evidence="2 3">UCD-FST 08-225</strain>
    </source>
</reference>
<dbReference type="Proteomes" id="UP000311382">
    <property type="component" value="Unassembled WGS sequence"/>
</dbReference>
<proteinExistence type="predicted"/>
<dbReference type="OrthoDB" id="3362246at2759"/>
<dbReference type="PANTHER" id="PTHR37487">
    <property type="entry name" value="CHROMOSOME 1, WHOLE GENOME SHOTGUN SEQUENCE"/>
    <property type="match status" value="1"/>
</dbReference>
<comment type="caution">
    <text evidence="2">The sequence shown here is derived from an EMBL/GenBank/DDBJ whole genome shotgun (WGS) entry which is preliminary data.</text>
</comment>
<evidence type="ECO:0000313" key="3">
    <source>
        <dbReference type="Proteomes" id="UP000311382"/>
    </source>
</evidence>
<organism evidence="2 3">
    <name type="scientific">Rhodotorula diobovata</name>
    <dbReference type="NCBI Taxonomy" id="5288"/>
    <lineage>
        <taxon>Eukaryota</taxon>
        <taxon>Fungi</taxon>
        <taxon>Dikarya</taxon>
        <taxon>Basidiomycota</taxon>
        <taxon>Pucciniomycotina</taxon>
        <taxon>Microbotryomycetes</taxon>
        <taxon>Sporidiobolales</taxon>
        <taxon>Sporidiobolaceae</taxon>
        <taxon>Rhodotorula</taxon>
    </lineage>
</organism>
<feature type="signal peptide" evidence="1">
    <location>
        <begin position="1"/>
        <end position="21"/>
    </location>
</feature>
<evidence type="ECO:0000256" key="1">
    <source>
        <dbReference type="SAM" id="SignalP"/>
    </source>
</evidence>
<keyword evidence="1" id="KW-0732">Signal</keyword>
<dbReference type="EMBL" id="SOZI01000032">
    <property type="protein sequence ID" value="TNY22051.1"/>
    <property type="molecule type" value="Genomic_DNA"/>
</dbReference>
<keyword evidence="3" id="KW-1185">Reference proteome</keyword>
<name>A0A5C5G256_9BASI</name>
<dbReference type="AlphaFoldDB" id="A0A5C5G256"/>
<evidence type="ECO:0008006" key="4">
    <source>
        <dbReference type="Google" id="ProtNLM"/>
    </source>
</evidence>
<protein>
    <recommendedName>
        <fullName evidence="4">Ser-Thr-rich glycosyl-phosphatidyl-inositol-anchored membrane family-domain-containing protein</fullName>
    </recommendedName>
</protein>
<dbReference type="PANTHER" id="PTHR37487:SF2">
    <property type="entry name" value="EXPRESSED PROTEIN"/>
    <property type="match status" value="1"/>
</dbReference>
<feature type="chain" id="PRO_5023085277" description="Ser-Thr-rich glycosyl-phosphatidyl-inositol-anchored membrane family-domain-containing protein" evidence="1">
    <location>
        <begin position="22"/>
        <end position="207"/>
    </location>
</feature>
<sequence length="207" mass="19428">MKFTTTAFAASALSLASLVSAQAVINTPSQLFTCEPAAITWTGGTAPYFVRVYAGGSTTDLLETLQSSTSSNSYTWNVDIAAGTSVTLGLTDSTGATVYSAEREITEGSSTSCVGQGSSGSASSGAAASATSAASSVESAASSATSSAASRATSAGSSAASRASSGTAAASSGAASPSASASGDSGAATLALSGLAGVAALGAALLA</sequence>
<gene>
    <name evidence="2" type="ORF">DMC30DRAFT_445647</name>
</gene>